<evidence type="ECO:0008006" key="3">
    <source>
        <dbReference type="Google" id="ProtNLM"/>
    </source>
</evidence>
<dbReference type="Proteomes" id="UP000623958">
    <property type="component" value="Unassembled WGS sequence"/>
</dbReference>
<keyword evidence="2" id="KW-1185">Reference proteome</keyword>
<gene>
    <name evidence="1" type="ORF">GCM10009090_31950</name>
</gene>
<reference evidence="1" key="1">
    <citation type="journal article" date="2014" name="Int. J. Syst. Evol. Microbiol.">
        <title>Complete genome sequence of Corynebacterium casei LMG S-19264T (=DSM 44701T), isolated from a smear-ripened cheese.</title>
        <authorList>
            <consortium name="US DOE Joint Genome Institute (JGI-PGF)"/>
            <person name="Walter F."/>
            <person name="Albersmeier A."/>
            <person name="Kalinowski J."/>
            <person name="Ruckert C."/>
        </authorList>
    </citation>
    <scope>NUCLEOTIDE SEQUENCE</scope>
    <source>
        <strain evidence="1">JCM 13306</strain>
    </source>
</reference>
<dbReference type="Pfam" id="PF11304">
    <property type="entry name" value="DUF3106"/>
    <property type="match status" value="1"/>
</dbReference>
<dbReference type="InterPro" id="IPR021455">
    <property type="entry name" value="DUF3106"/>
</dbReference>
<dbReference type="AlphaFoldDB" id="A0A919FAL2"/>
<dbReference type="EMBL" id="BNBA01000032">
    <property type="protein sequence ID" value="GHH58731.1"/>
    <property type="molecule type" value="Genomic_DNA"/>
</dbReference>
<comment type="caution">
    <text evidence="1">The sequence shown here is derived from an EMBL/GenBank/DDBJ whole genome shotgun (WGS) entry which is preliminary data.</text>
</comment>
<evidence type="ECO:0000313" key="2">
    <source>
        <dbReference type="Proteomes" id="UP000623958"/>
    </source>
</evidence>
<reference evidence="1" key="2">
    <citation type="submission" date="2020-09" db="EMBL/GenBank/DDBJ databases">
        <authorList>
            <person name="Sun Q."/>
            <person name="Ohkuma M."/>
        </authorList>
    </citation>
    <scope>NUCLEOTIDE SEQUENCE</scope>
    <source>
        <strain evidence="1">JCM 13306</strain>
    </source>
</reference>
<name>A0A919FAL2_9XANT</name>
<accession>A0A919FAL2</accession>
<evidence type="ECO:0000313" key="1">
    <source>
        <dbReference type="EMBL" id="GHH58731.1"/>
    </source>
</evidence>
<protein>
    <recommendedName>
        <fullName evidence="3">DUF3106 domain-containing protein</fullName>
    </recommendedName>
</protein>
<proteinExistence type="predicted"/>
<sequence>MPVAPAIAQALPAPLDENAGGALASPRVDWQAMTPAQRADLRARYRAWRELDDAERARIRQARDRLAALPAEQQRAQRVRFDAMDRLYRDGWRLGPTLGAHYAHLQPLFGYVPPAQRDVLLGLLRSLDAEQLQQLAVISQRTPPQERDALRNELLAQAPAARAAWLRRKLGR</sequence>
<organism evidence="1 2">
    <name type="scientific">Xanthomonas boreopolis</name>
    <dbReference type="NCBI Taxonomy" id="86183"/>
    <lineage>
        <taxon>Bacteria</taxon>
        <taxon>Pseudomonadati</taxon>
        <taxon>Pseudomonadota</taxon>
        <taxon>Gammaproteobacteria</taxon>
        <taxon>Lysobacterales</taxon>
        <taxon>Lysobacteraceae</taxon>
        <taxon>Xanthomonas</taxon>
    </lineage>
</organism>